<reference evidence="8 9" key="1">
    <citation type="submission" date="2018-04" db="EMBL/GenBank/DDBJ databases">
        <title>Genomic Encyclopedia of Archaeal and Bacterial Type Strains, Phase II (KMG-II): from individual species to whole genera.</title>
        <authorList>
            <person name="Goeker M."/>
        </authorList>
    </citation>
    <scope>NUCLEOTIDE SEQUENCE [LARGE SCALE GENOMIC DNA]</scope>
    <source>
        <strain evidence="8 9">DSM 45169</strain>
    </source>
</reference>
<name>A0A2T4Z487_9BACL</name>
<dbReference type="OrthoDB" id="1683095at2"/>
<evidence type="ECO:0000256" key="6">
    <source>
        <dbReference type="ARBA" id="ARBA00023136"/>
    </source>
</evidence>
<comment type="subcellular location">
    <subcellularLocation>
        <location evidence="1">Cell membrane</location>
        <topology evidence="1">Multi-pass membrane protein</topology>
    </subcellularLocation>
</comment>
<comment type="caution">
    <text evidence="8">The sequence shown here is derived from an EMBL/GenBank/DDBJ whole genome shotgun (WGS) entry which is preliminary data.</text>
</comment>
<evidence type="ECO:0000256" key="5">
    <source>
        <dbReference type="ARBA" id="ARBA00022989"/>
    </source>
</evidence>
<organism evidence="8 9">
    <name type="scientific">Desmospora activa DSM 45169</name>
    <dbReference type="NCBI Taxonomy" id="1121389"/>
    <lineage>
        <taxon>Bacteria</taxon>
        <taxon>Bacillati</taxon>
        <taxon>Bacillota</taxon>
        <taxon>Bacilli</taxon>
        <taxon>Bacillales</taxon>
        <taxon>Thermoactinomycetaceae</taxon>
        <taxon>Desmospora</taxon>
    </lineage>
</organism>
<evidence type="ECO:0000256" key="2">
    <source>
        <dbReference type="ARBA" id="ARBA00005779"/>
    </source>
</evidence>
<accession>A0A2T4Z487</accession>
<gene>
    <name evidence="8" type="ORF">C8J48_3000</name>
</gene>
<evidence type="ECO:0000313" key="9">
    <source>
        <dbReference type="Proteomes" id="UP000241639"/>
    </source>
</evidence>
<keyword evidence="6 7" id="KW-0472">Membrane</keyword>
<feature type="transmembrane region" description="Helical" evidence="7">
    <location>
        <begin position="12"/>
        <end position="32"/>
    </location>
</feature>
<dbReference type="GO" id="GO:0005886">
    <property type="term" value="C:plasma membrane"/>
    <property type="evidence" value="ECO:0007669"/>
    <property type="project" value="UniProtKB-SubCell"/>
</dbReference>
<evidence type="ECO:0000256" key="3">
    <source>
        <dbReference type="ARBA" id="ARBA00022475"/>
    </source>
</evidence>
<proteinExistence type="inferred from homology"/>
<dbReference type="EMBL" id="PZZP01000002">
    <property type="protein sequence ID" value="PTM56675.1"/>
    <property type="molecule type" value="Genomic_DNA"/>
</dbReference>
<feature type="transmembrane region" description="Helical" evidence="7">
    <location>
        <begin position="88"/>
        <end position="108"/>
    </location>
</feature>
<dbReference type="AlphaFoldDB" id="A0A2T4Z487"/>
<dbReference type="Proteomes" id="UP000241639">
    <property type="component" value="Unassembled WGS sequence"/>
</dbReference>
<dbReference type="Pfam" id="PF03994">
    <property type="entry name" value="DUF350"/>
    <property type="match status" value="1"/>
</dbReference>
<keyword evidence="9" id="KW-1185">Reference proteome</keyword>
<keyword evidence="4 7" id="KW-0812">Transmembrane</keyword>
<dbReference type="PANTHER" id="PTHR40043:SF1">
    <property type="entry name" value="UPF0719 INNER MEMBRANE PROTEIN YJFL"/>
    <property type="match status" value="1"/>
</dbReference>
<dbReference type="RefSeq" id="WP_107727990.1">
    <property type="nucleotide sequence ID" value="NZ_PZZP01000002.1"/>
</dbReference>
<keyword evidence="3" id="KW-1003">Cell membrane</keyword>
<sequence length="145" mass="15846">MLEQWPYLLTFLIYLGVSIPILLLGIFIFQLVTPYKEHLLIKEGAETDDPQKMAAAKAAAYDLGGKLLGLTLVLSSAVYHSIDVVDLLIWGVIGIIFQVLVFYLFELITPFKVVAEIPKGNIAVGTFAAFLSIATGLLLASLISY</sequence>
<feature type="transmembrane region" description="Helical" evidence="7">
    <location>
        <begin position="120"/>
        <end position="143"/>
    </location>
</feature>
<evidence type="ECO:0000256" key="4">
    <source>
        <dbReference type="ARBA" id="ARBA00022692"/>
    </source>
</evidence>
<keyword evidence="5 7" id="KW-1133">Transmembrane helix</keyword>
<evidence type="ECO:0000256" key="1">
    <source>
        <dbReference type="ARBA" id="ARBA00004651"/>
    </source>
</evidence>
<evidence type="ECO:0000313" key="8">
    <source>
        <dbReference type="EMBL" id="PTM56675.1"/>
    </source>
</evidence>
<evidence type="ECO:0000256" key="7">
    <source>
        <dbReference type="SAM" id="Phobius"/>
    </source>
</evidence>
<comment type="similarity">
    <text evidence="2">Belongs to the UPF0719 family.</text>
</comment>
<dbReference type="PANTHER" id="PTHR40043">
    <property type="entry name" value="UPF0719 INNER MEMBRANE PROTEIN YJFL"/>
    <property type="match status" value="1"/>
</dbReference>
<feature type="transmembrane region" description="Helical" evidence="7">
    <location>
        <begin position="63"/>
        <end position="82"/>
    </location>
</feature>
<protein>
    <submittedName>
        <fullName evidence="8">Putative membrane protein</fullName>
    </submittedName>
</protein>
<dbReference type="InterPro" id="IPR007140">
    <property type="entry name" value="DUF350"/>
</dbReference>